<dbReference type="GO" id="GO:0006508">
    <property type="term" value="P:proteolysis"/>
    <property type="evidence" value="ECO:0007669"/>
    <property type="project" value="UniProtKB-KW"/>
</dbReference>
<evidence type="ECO:0000256" key="5">
    <source>
        <dbReference type="SAM" id="Phobius"/>
    </source>
</evidence>
<dbReference type="CDD" id="cd05471">
    <property type="entry name" value="pepsin_like"/>
    <property type="match status" value="1"/>
</dbReference>
<keyword evidence="8" id="KW-1185">Reference proteome</keyword>
<dbReference type="GO" id="GO:0004190">
    <property type="term" value="F:aspartic-type endopeptidase activity"/>
    <property type="evidence" value="ECO:0007669"/>
    <property type="project" value="UniProtKB-KW"/>
</dbReference>
<organism evidence="7 8">
    <name type="scientific">Heterobasidion irregulare (strain TC 32-1)</name>
    <dbReference type="NCBI Taxonomy" id="747525"/>
    <lineage>
        <taxon>Eukaryota</taxon>
        <taxon>Fungi</taxon>
        <taxon>Dikarya</taxon>
        <taxon>Basidiomycota</taxon>
        <taxon>Agaricomycotina</taxon>
        <taxon>Agaricomycetes</taxon>
        <taxon>Russulales</taxon>
        <taxon>Bondarzewiaceae</taxon>
        <taxon>Heterobasidion</taxon>
        <taxon>Heterobasidion annosum species complex</taxon>
    </lineage>
</organism>
<dbReference type="eggNOG" id="KOG1339">
    <property type="taxonomic scope" value="Eukaryota"/>
</dbReference>
<dbReference type="PRINTS" id="PR00792">
    <property type="entry name" value="PEPSIN"/>
</dbReference>
<dbReference type="InterPro" id="IPR001461">
    <property type="entry name" value="Aspartic_peptidase_A1"/>
</dbReference>
<evidence type="ECO:0000256" key="4">
    <source>
        <dbReference type="SAM" id="MobiDB-lite"/>
    </source>
</evidence>
<dbReference type="PANTHER" id="PTHR47966:SF51">
    <property type="entry name" value="BETA-SITE APP-CLEAVING ENZYME, ISOFORM A-RELATED"/>
    <property type="match status" value="1"/>
</dbReference>
<keyword evidence="2 3" id="KW-0064">Aspartyl protease</keyword>
<dbReference type="OrthoDB" id="2747330at2759"/>
<dbReference type="EMBL" id="KI925456">
    <property type="protein sequence ID" value="ETW84059.1"/>
    <property type="molecule type" value="Genomic_DNA"/>
</dbReference>
<feature type="domain" description="Peptidase A1" evidence="6">
    <location>
        <begin position="3"/>
        <end position="331"/>
    </location>
</feature>
<dbReference type="InterPro" id="IPR034164">
    <property type="entry name" value="Pepsin-like_dom"/>
</dbReference>
<dbReference type="PANTHER" id="PTHR47966">
    <property type="entry name" value="BETA-SITE APP-CLEAVING ENZYME, ISOFORM A-RELATED"/>
    <property type="match status" value="1"/>
</dbReference>
<keyword evidence="3" id="KW-0645">Protease</keyword>
<dbReference type="KEGG" id="hir:HETIRDRAFT_155322"/>
<feature type="region of interest" description="Disordered" evidence="4">
    <location>
        <begin position="473"/>
        <end position="493"/>
    </location>
</feature>
<dbReference type="AlphaFoldDB" id="W4KE89"/>
<keyword evidence="3" id="KW-0378">Hydrolase</keyword>
<proteinExistence type="inferred from homology"/>
<dbReference type="SUPFAM" id="SSF50630">
    <property type="entry name" value="Acid proteases"/>
    <property type="match status" value="1"/>
</dbReference>
<reference evidence="7 8" key="1">
    <citation type="journal article" date="2012" name="New Phytol.">
        <title>Insight into trade-off between wood decay and parasitism from the genome of a fungal forest pathogen.</title>
        <authorList>
            <person name="Olson A."/>
            <person name="Aerts A."/>
            <person name="Asiegbu F."/>
            <person name="Belbahri L."/>
            <person name="Bouzid O."/>
            <person name="Broberg A."/>
            <person name="Canback B."/>
            <person name="Coutinho P.M."/>
            <person name="Cullen D."/>
            <person name="Dalman K."/>
            <person name="Deflorio G."/>
            <person name="van Diepen L.T."/>
            <person name="Dunand C."/>
            <person name="Duplessis S."/>
            <person name="Durling M."/>
            <person name="Gonthier P."/>
            <person name="Grimwood J."/>
            <person name="Fossdal C.G."/>
            <person name="Hansson D."/>
            <person name="Henrissat B."/>
            <person name="Hietala A."/>
            <person name="Himmelstrand K."/>
            <person name="Hoffmeister D."/>
            <person name="Hogberg N."/>
            <person name="James T.Y."/>
            <person name="Karlsson M."/>
            <person name="Kohler A."/>
            <person name="Kues U."/>
            <person name="Lee Y.H."/>
            <person name="Lin Y.C."/>
            <person name="Lind M."/>
            <person name="Lindquist E."/>
            <person name="Lombard V."/>
            <person name="Lucas S."/>
            <person name="Lunden K."/>
            <person name="Morin E."/>
            <person name="Murat C."/>
            <person name="Park J."/>
            <person name="Raffaello T."/>
            <person name="Rouze P."/>
            <person name="Salamov A."/>
            <person name="Schmutz J."/>
            <person name="Solheim H."/>
            <person name="Stahlberg J."/>
            <person name="Velez H."/>
            <person name="de Vries R.P."/>
            <person name="Wiebenga A."/>
            <person name="Woodward S."/>
            <person name="Yakovlev I."/>
            <person name="Garbelotto M."/>
            <person name="Martin F."/>
            <person name="Grigoriev I.V."/>
            <person name="Stenlid J."/>
        </authorList>
    </citation>
    <scope>NUCLEOTIDE SEQUENCE [LARGE SCALE GENOMIC DNA]</scope>
    <source>
        <strain evidence="7 8">TC 32-1</strain>
    </source>
</reference>
<dbReference type="InterPro" id="IPR021109">
    <property type="entry name" value="Peptidase_aspartic_dom_sf"/>
</dbReference>
<dbReference type="InParanoid" id="W4KE89"/>
<dbReference type="InterPro" id="IPR001969">
    <property type="entry name" value="Aspartic_peptidase_AS"/>
</dbReference>
<evidence type="ECO:0000259" key="6">
    <source>
        <dbReference type="PROSITE" id="PS51767"/>
    </source>
</evidence>
<dbReference type="Pfam" id="PF00026">
    <property type="entry name" value="Asp"/>
    <property type="match status" value="1"/>
</dbReference>
<evidence type="ECO:0000313" key="8">
    <source>
        <dbReference type="Proteomes" id="UP000030671"/>
    </source>
</evidence>
<keyword evidence="5" id="KW-0812">Transmembrane</keyword>
<keyword evidence="5" id="KW-1133">Transmembrane helix</keyword>
<sequence length="493" mass="52514">MIYIANSLDLILASDYRVQLDTGSSDLWIKGSSSPLPNSSQTSTTYNLTYGIGWAYGHVSYAAAKFAGINVPQQAYLDVSSAVNPALSYGTSGILGLGFTSLSTVDALVNRTGASSGRSLLYNLFNDNPTEPNFIAFSLQRSSDPTDDIEGTFLIGEVEPEYAAVNKTTAIPTFPVNSPTRWTVLLDAVFVGTNTISVTTTVANAPSNRAVVLVDSGTSYTYAPTEICEAIYGGITGAKYDSSLGQWTLPCDAEIDMALQFNGQVYPIHPLDVSPISLSTTKYCVGSFVPQDISSIGAGNFDWIIGDNVLRSVYSVYDFGDFDSNGKMGNPYIKLLSLVDPNEASADFASARGSTARTNITYNAQGGTAAASTTVSLSDDITDTLKKVSVYFPAMLAIMALNALVLLVLVVLGVVFLCRRRRGGGIRSRKNKGRTTPLPMEPMIGGPSSYEQDPSLHVYQPVSMALTEDTFVPPSPAFHGGKGKQIDRPNSVA</sequence>
<feature type="region of interest" description="Disordered" evidence="4">
    <location>
        <begin position="426"/>
        <end position="451"/>
    </location>
</feature>
<dbReference type="HOGENOM" id="CLU_013253_8_1_1"/>
<evidence type="ECO:0000256" key="1">
    <source>
        <dbReference type="ARBA" id="ARBA00007447"/>
    </source>
</evidence>
<comment type="similarity">
    <text evidence="1 3">Belongs to the peptidase A1 family.</text>
</comment>
<dbReference type="Gene3D" id="2.40.70.10">
    <property type="entry name" value="Acid Proteases"/>
    <property type="match status" value="2"/>
</dbReference>
<dbReference type="GeneID" id="20667565"/>
<feature type="transmembrane region" description="Helical" evidence="5">
    <location>
        <begin position="390"/>
        <end position="418"/>
    </location>
</feature>
<name>W4KE89_HETIT</name>
<dbReference type="PROSITE" id="PS51767">
    <property type="entry name" value="PEPTIDASE_A1"/>
    <property type="match status" value="1"/>
</dbReference>
<protein>
    <submittedName>
        <fullName evidence="7">Aspartic peptidase</fullName>
    </submittedName>
</protein>
<dbReference type="InterPro" id="IPR033121">
    <property type="entry name" value="PEPTIDASE_A1"/>
</dbReference>
<dbReference type="PROSITE" id="PS00141">
    <property type="entry name" value="ASP_PROTEASE"/>
    <property type="match status" value="1"/>
</dbReference>
<evidence type="ECO:0000313" key="7">
    <source>
        <dbReference type="EMBL" id="ETW84059.1"/>
    </source>
</evidence>
<evidence type="ECO:0000256" key="3">
    <source>
        <dbReference type="RuleBase" id="RU000454"/>
    </source>
</evidence>
<gene>
    <name evidence="7" type="ORF">HETIRDRAFT_155322</name>
</gene>
<dbReference type="Proteomes" id="UP000030671">
    <property type="component" value="Unassembled WGS sequence"/>
</dbReference>
<keyword evidence="5" id="KW-0472">Membrane</keyword>
<accession>W4KE89</accession>
<dbReference type="RefSeq" id="XP_009543775.1">
    <property type="nucleotide sequence ID" value="XM_009545480.1"/>
</dbReference>
<evidence type="ECO:0000256" key="2">
    <source>
        <dbReference type="ARBA" id="ARBA00022750"/>
    </source>
</evidence>